<proteinExistence type="inferred from homology"/>
<dbReference type="EMBL" id="UFQS01000177">
    <property type="protein sequence ID" value="SSX00790.1"/>
    <property type="molecule type" value="Genomic_DNA"/>
</dbReference>
<dbReference type="InterPro" id="IPR020084">
    <property type="entry name" value="NUDIX_hydrolase_CS"/>
</dbReference>
<dbReference type="InterPro" id="IPR003565">
    <property type="entry name" value="Tetra_PHTase"/>
</dbReference>
<dbReference type="AlphaFoldDB" id="A0A336LTB8"/>
<dbReference type="GO" id="GO:0006754">
    <property type="term" value="P:ATP biosynthetic process"/>
    <property type="evidence" value="ECO:0007669"/>
    <property type="project" value="TreeGrafter"/>
</dbReference>
<evidence type="ECO:0000259" key="6">
    <source>
        <dbReference type="PROSITE" id="PS51462"/>
    </source>
</evidence>
<dbReference type="SUPFAM" id="SSF55811">
    <property type="entry name" value="Nudix"/>
    <property type="match status" value="1"/>
</dbReference>
<dbReference type="GO" id="GO:0006167">
    <property type="term" value="P:AMP biosynthetic process"/>
    <property type="evidence" value="ECO:0007669"/>
    <property type="project" value="TreeGrafter"/>
</dbReference>
<dbReference type="GO" id="GO:0000166">
    <property type="term" value="F:nucleotide binding"/>
    <property type="evidence" value="ECO:0007669"/>
    <property type="project" value="UniProtKB-KW"/>
</dbReference>
<comment type="similarity">
    <text evidence="1">Belongs to the Nudix hydrolase family.</text>
</comment>
<dbReference type="OMA" id="CGQIEYL"/>
<keyword evidence="3" id="KW-0547">Nucleotide-binding</keyword>
<dbReference type="PROSITE" id="PS00893">
    <property type="entry name" value="NUDIX_BOX"/>
    <property type="match status" value="1"/>
</dbReference>
<reference evidence="7" key="1">
    <citation type="submission" date="2018-04" db="EMBL/GenBank/DDBJ databases">
        <authorList>
            <person name="Go L.Y."/>
            <person name="Mitchell J.A."/>
        </authorList>
    </citation>
    <scope>NUCLEOTIDE SEQUENCE</scope>
    <source>
        <tissue evidence="7">Whole organism</tissue>
    </source>
</reference>
<feature type="domain" description="Nudix hydrolase" evidence="6">
    <location>
        <begin position="1"/>
        <end position="133"/>
    </location>
</feature>
<gene>
    <name evidence="8" type="primary">CSON004061</name>
</gene>
<dbReference type="InterPro" id="IPR051325">
    <property type="entry name" value="Nudix_hydrolase_domain"/>
</dbReference>
<protein>
    <recommendedName>
        <fullName evidence="2">Bis(5'-nucleosyl)-tetraphosphatase [asymmetrical]</fullName>
    </recommendedName>
    <alternativeName>
        <fullName evidence="5">Diadenosine 5',5'''-P1,P4-tetraphosphate asymmetrical hydrolase</fullName>
    </alternativeName>
</protein>
<dbReference type="InterPro" id="IPR000086">
    <property type="entry name" value="NUDIX_hydrolase_dom"/>
</dbReference>
<dbReference type="PROSITE" id="PS51462">
    <property type="entry name" value="NUDIX"/>
    <property type="match status" value="1"/>
</dbReference>
<evidence type="ECO:0000313" key="8">
    <source>
        <dbReference type="EMBL" id="SSX21170.1"/>
    </source>
</evidence>
<evidence type="ECO:0000256" key="2">
    <source>
        <dbReference type="ARBA" id="ARBA00018911"/>
    </source>
</evidence>
<dbReference type="PRINTS" id="PR01405">
    <property type="entry name" value="TETRPHPHTASE"/>
</dbReference>
<evidence type="ECO:0000256" key="4">
    <source>
        <dbReference type="ARBA" id="ARBA00022801"/>
    </source>
</evidence>
<dbReference type="VEuPathDB" id="VectorBase:CSON004061"/>
<organism evidence="8">
    <name type="scientific">Culicoides sonorensis</name>
    <name type="common">Biting midge</name>
    <dbReference type="NCBI Taxonomy" id="179676"/>
    <lineage>
        <taxon>Eukaryota</taxon>
        <taxon>Metazoa</taxon>
        <taxon>Ecdysozoa</taxon>
        <taxon>Arthropoda</taxon>
        <taxon>Hexapoda</taxon>
        <taxon>Insecta</taxon>
        <taxon>Pterygota</taxon>
        <taxon>Neoptera</taxon>
        <taxon>Endopterygota</taxon>
        <taxon>Diptera</taxon>
        <taxon>Nematocera</taxon>
        <taxon>Chironomoidea</taxon>
        <taxon>Ceratopogonidae</taxon>
        <taxon>Ceratopogoninae</taxon>
        <taxon>Culicoides</taxon>
        <taxon>Monoculicoides</taxon>
    </lineage>
</organism>
<accession>A0A336LTB8</accession>
<evidence type="ECO:0000256" key="1">
    <source>
        <dbReference type="ARBA" id="ARBA00005582"/>
    </source>
</evidence>
<name>A0A336LTB8_CULSO</name>
<dbReference type="InterPro" id="IPR015797">
    <property type="entry name" value="NUDIX_hydrolase-like_dom_sf"/>
</dbReference>
<keyword evidence="4" id="KW-0378">Hydrolase</keyword>
<sequence length="143" mass="16552">MAKRAAGLVILRRLNDSIEYLLLRASYGDFHWSTPKGHVDPGEDDFSTALRETKEEAGFSENDLIIFTNITKTLDYRVKNVDKSVVYWLAELKDVTKSVTLSDEHTDMRWLPKDDAIELCGYEDWGDMIEEFHAKYLDELEKS</sequence>
<reference evidence="8" key="2">
    <citation type="submission" date="2018-07" db="EMBL/GenBank/DDBJ databases">
        <authorList>
            <person name="Quirk P.G."/>
            <person name="Krulwich T.A."/>
        </authorList>
    </citation>
    <scope>NUCLEOTIDE SEQUENCE</scope>
</reference>
<dbReference type="PANTHER" id="PTHR21340">
    <property type="entry name" value="DIADENOSINE 5,5-P1,P4-TETRAPHOSPHATE PYROPHOSPHOHYDROLASE MUTT"/>
    <property type="match status" value="1"/>
</dbReference>
<evidence type="ECO:0000256" key="5">
    <source>
        <dbReference type="ARBA" id="ARBA00032644"/>
    </source>
</evidence>
<dbReference type="Gene3D" id="3.90.79.10">
    <property type="entry name" value="Nucleoside Triphosphate Pyrophosphohydrolase"/>
    <property type="match status" value="1"/>
</dbReference>
<evidence type="ECO:0000256" key="3">
    <source>
        <dbReference type="ARBA" id="ARBA00022741"/>
    </source>
</evidence>
<dbReference type="PANTHER" id="PTHR21340:SF0">
    <property type="entry name" value="BIS(5'-NUCLEOSYL)-TETRAPHOSPHATASE [ASYMMETRICAL]"/>
    <property type="match status" value="1"/>
</dbReference>
<dbReference type="Pfam" id="PF00293">
    <property type="entry name" value="NUDIX"/>
    <property type="match status" value="1"/>
</dbReference>
<dbReference type="EMBL" id="UFQT01000177">
    <property type="protein sequence ID" value="SSX21170.1"/>
    <property type="molecule type" value="Genomic_DNA"/>
</dbReference>
<dbReference type="GO" id="GO:0004081">
    <property type="term" value="F:bis(5'-nucleosyl)-tetraphosphatase (asymmetrical) activity"/>
    <property type="evidence" value="ECO:0007669"/>
    <property type="project" value="TreeGrafter"/>
</dbReference>
<dbReference type="CDD" id="cd03428">
    <property type="entry name" value="NUDIX_Ap4A_Nudt2"/>
    <property type="match status" value="1"/>
</dbReference>
<evidence type="ECO:0000313" key="7">
    <source>
        <dbReference type="EMBL" id="SSX00790.1"/>
    </source>
</evidence>